<dbReference type="Pfam" id="PF17948">
    <property type="entry name" value="DnaT"/>
    <property type="match status" value="4"/>
</dbReference>
<comment type="caution">
    <text evidence="2">The sequence shown here is derived from an EMBL/GenBank/DDBJ whole genome shotgun (WGS) entry which is preliminary data.</text>
</comment>
<name>A0ABQ6M123_9GAMM</name>
<feature type="domain" description="DnaT DNA-binding" evidence="1">
    <location>
        <begin position="271"/>
        <end position="331"/>
    </location>
</feature>
<dbReference type="Gene3D" id="1.10.8.1180">
    <property type="match status" value="4"/>
</dbReference>
<protein>
    <recommendedName>
        <fullName evidence="1">DnaT DNA-binding domain-containing protein</fullName>
    </recommendedName>
</protein>
<accession>A0ABQ6M123</accession>
<feature type="domain" description="DnaT DNA-binding" evidence="1">
    <location>
        <begin position="345"/>
        <end position="408"/>
    </location>
</feature>
<evidence type="ECO:0000259" key="1">
    <source>
        <dbReference type="Pfam" id="PF17948"/>
    </source>
</evidence>
<evidence type="ECO:0000313" key="2">
    <source>
        <dbReference type="EMBL" id="GMG88011.1"/>
    </source>
</evidence>
<sequence>MTQTLFPDRTVTVPVNLAATLGLEEATLLTLLRDAMPFLQMEQHASQQWYRIDSHLLEQLAPFWNEQDIQRLATSLRNTGILLLGSAPYSQSRELQFAVNERSQTRSAAQPVAPKPQQNRFANTIPSNWQPSQDNLRQLAQLNIPEHFAREMLPEFVAYWQETGQAHHAWGAKFISHVRRRWPEHQQRLAREAQRKAPETLAEDWQPSAEILQQIGEEGIASTFVSKCLPPFKRHFLASGQTASSWDTRFFKWVLEDWERLDAPFKNRRKTPMQKGWQPQEHDWELVRRCAIDLDFAREVLPEFVHHWLSREGYSDAWGDQFVQYVRNEWAFYCAGIDKNPVPKPISQSWRPTPETMEHITGQCDIPRDFALKLLPEFILYWRTAREPKRNWDAVFLRNVRWHWAKHNEIQPEFDQHGKSTRSSSLYQDLTDTSWA</sequence>
<keyword evidence="3" id="KW-1185">Reference proteome</keyword>
<reference evidence="2 3" key="1">
    <citation type="submission" date="2023-04" db="EMBL/GenBank/DDBJ databases">
        <title>Marinobulbifer ophiurae gen. nov., sp. Nov., isolate from tissue of brittle star Ophioplocus japonicus.</title>
        <authorList>
            <person name="Kawano K."/>
            <person name="Sawayama S."/>
            <person name="Nakagawa S."/>
        </authorList>
    </citation>
    <scope>NUCLEOTIDE SEQUENCE [LARGE SCALE GENOMIC DNA]</scope>
    <source>
        <strain evidence="2 3">NKW57</strain>
    </source>
</reference>
<dbReference type="Proteomes" id="UP001224392">
    <property type="component" value="Unassembled WGS sequence"/>
</dbReference>
<dbReference type="EMBL" id="BSYJ01000004">
    <property type="protein sequence ID" value="GMG88011.1"/>
    <property type="molecule type" value="Genomic_DNA"/>
</dbReference>
<gene>
    <name evidence="2" type="ORF">MNKW57_23320</name>
</gene>
<organism evidence="2 3">
    <name type="scientific">Biformimicrobium ophioploci</name>
    <dbReference type="NCBI Taxonomy" id="3036711"/>
    <lineage>
        <taxon>Bacteria</taxon>
        <taxon>Pseudomonadati</taxon>
        <taxon>Pseudomonadota</taxon>
        <taxon>Gammaproteobacteria</taxon>
        <taxon>Cellvibrionales</taxon>
        <taxon>Microbulbiferaceae</taxon>
        <taxon>Biformimicrobium</taxon>
    </lineage>
</organism>
<evidence type="ECO:0000313" key="3">
    <source>
        <dbReference type="Proteomes" id="UP001224392"/>
    </source>
</evidence>
<feature type="domain" description="DnaT DNA-binding" evidence="1">
    <location>
        <begin position="201"/>
        <end position="261"/>
    </location>
</feature>
<dbReference type="RefSeq" id="WP_285764619.1">
    <property type="nucleotide sequence ID" value="NZ_BSYJ01000004.1"/>
</dbReference>
<feature type="domain" description="DnaT DNA-binding" evidence="1">
    <location>
        <begin position="124"/>
        <end position="188"/>
    </location>
</feature>
<proteinExistence type="predicted"/>
<dbReference type="InterPro" id="IPR040480">
    <property type="entry name" value="DnaT_DNA_bind"/>
</dbReference>